<dbReference type="SUPFAM" id="SSF52047">
    <property type="entry name" value="RNI-like"/>
    <property type="match status" value="1"/>
</dbReference>
<name>A0A9P4YUM1_9HYPO</name>
<feature type="compositionally biased region" description="Low complexity" evidence="1">
    <location>
        <begin position="95"/>
        <end position="111"/>
    </location>
</feature>
<dbReference type="RefSeq" id="XP_035322063.1">
    <property type="nucleotide sequence ID" value="XM_035468082.1"/>
</dbReference>
<evidence type="ECO:0000313" key="2">
    <source>
        <dbReference type="EMBL" id="KAF4123411.1"/>
    </source>
</evidence>
<protein>
    <recommendedName>
        <fullName evidence="4">F-box domain-containing protein</fullName>
    </recommendedName>
</protein>
<dbReference type="Gene3D" id="3.80.10.10">
    <property type="entry name" value="Ribonuclease Inhibitor"/>
    <property type="match status" value="1"/>
</dbReference>
<feature type="compositionally biased region" description="Polar residues" evidence="1">
    <location>
        <begin position="66"/>
        <end position="85"/>
    </location>
</feature>
<reference evidence="2" key="1">
    <citation type="submission" date="2020-03" db="EMBL/GenBank/DDBJ databases">
        <title>Site-based positive gene gene selection in Geosmithia morbida across the United States reveals a broad range of putative effectors and factors for local host and environmental adapation.</title>
        <authorList>
            <person name="Onufrak A."/>
            <person name="Murdoch R.W."/>
            <person name="Gazis R."/>
            <person name="Huff M."/>
            <person name="Staton M."/>
            <person name="Klingeman W."/>
            <person name="Hadziabdic D."/>
        </authorList>
    </citation>
    <scope>NUCLEOTIDE SEQUENCE</scope>
    <source>
        <strain evidence="2">1262</strain>
    </source>
</reference>
<dbReference type="Proteomes" id="UP000749293">
    <property type="component" value="Unassembled WGS sequence"/>
</dbReference>
<evidence type="ECO:0008006" key="4">
    <source>
        <dbReference type="Google" id="ProtNLM"/>
    </source>
</evidence>
<feature type="region of interest" description="Disordered" evidence="1">
    <location>
        <begin position="1"/>
        <end position="137"/>
    </location>
</feature>
<dbReference type="OrthoDB" id="3210378at2759"/>
<keyword evidence="3" id="KW-1185">Reference proteome</keyword>
<evidence type="ECO:0000313" key="3">
    <source>
        <dbReference type="Proteomes" id="UP000749293"/>
    </source>
</evidence>
<feature type="compositionally biased region" description="Basic and acidic residues" evidence="1">
    <location>
        <begin position="31"/>
        <end position="40"/>
    </location>
</feature>
<organism evidence="2 3">
    <name type="scientific">Geosmithia morbida</name>
    <dbReference type="NCBI Taxonomy" id="1094350"/>
    <lineage>
        <taxon>Eukaryota</taxon>
        <taxon>Fungi</taxon>
        <taxon>Dikarya</taxon>
        <taxon>Ascomycota</taxon>
        <taxon>Pezizomycotina</taxon>
        <taxon>Sordariomycetes</taxon>
        <taxon>Hypocreomycetidae</taxon>
        <taxon>Hypocreales</taxon>
        <taxon>Bionectriaceae</taxon>
        <taxon>Geosmithia</taxon>
    </lineage>
</organism>
<accession>A0A9P4YUM1</accession>
<sequence length="760" mass="82020">MYAIQEDGADSPVSPGTGTGTGTGRRRRRSSRGDGNDVDGRGSVNRSGSHWATAGERVPGTPPPTALNSPRKLSNGSASSVSTMFSRESARSEMQRSSSSSSKTSFDSFDSGNWKSVDFGGGGPRSPGACSQQYRRGSGPDGIFGGLPDAVLGLVLDHLKSLHLDDDEDGTCATCWMRDVCSISLTSRRWSKPARAALYGDIQLVGADSATLKKRFKLIYGPRIVLLRRTLRADPAIARLVRSIKVPRPEPKTRGLTAKVLEQYEDLVASLIMACPNLETVSGPLTGYDHGFRKMWHALSTRTELRELNWLLEPSAAQKKRQHQQPPPPPYQAAGRPHNLGGAAPASAVEEEPDPGIEPAFLQLHQHLKSLTCLTMHCYPGAGLGSDTLLSRTLSALPSLQRLHLSDLPAGSFSDSTLLSLPALRTLSLTAVPGITSAGLSSFATRPQSQPLRSLSLRHTPLTSLPALARILSKLGSLASFALTQTFPPMMPDDDDDVFSLWMMPYLASPSLRSIHWDITSHRDCANVADDILARSIAAGGFPALRVLRAPNDPDAVFQGLCRPLDRIDLPTDRFCASDMPRPLSPASGPLDTPTFPPAQPLPSPSSFLFGLASPRPTPTTPQFPPAWSDVPAPPACTDLRIARLSAQTRLERARARHRFSVTVTDDDGSVVDRFGVGGFLGTLGSPISYVLLPDPGSADERGGAVHLKDLYTDAGESLADADRRGCCGAWNRREGPVADKKDRERWWHTERGRWTRIEL</sequence>
<dbReference type="AlphaFoldDB" id="A0A9P4YUM1"/>
<gene>
    <name evidence="2" type="ORF">GMORB2_6112</name>
</gene>
<dbReference type="EMBL" id="JAANYQ010000006">
    <property type="protein sequence ID" value="KAF4123411.1"/>
    <property type="molecule type" value="Genomic_DNA"/>
</dbReference>
<dbReference type="InterPro" id="IPR032675">
    <property type="entry name" value="LRR_dom_sf"/>
</dbReference>
<feature type="region of interest" description="Disordered" evidence="1">
    <location>
        <begin position="316"/>
        <end position="354"/>
    </location>
</feature>
<dbReference type="GeneID" id="55972337"/>
<comment type="caution">
    <text evidence="2">The sequence shown here is derived from an EMBL/GenBank/DDBJ whole genome shotgun (WGS) entry which is preliminary data.</text>
</comment>
<proteinExistence type="predicted"/>
<evidence type="ECO:0000256" key="1">
    <source>
        <dbReference type="SAM" id="MobiDB-lite"/>
    </source>
</evidence>